<organism evidence="3 4">
    <name type="scientific">Psychrobacillus glaciei</name>
    <dbReference type="NCBI Taxonomy" id="2283160"/>
    <lineage>
        <taxon>Bacteria</taxon>
        <taxon>Bacillati</taxon>
        <taxon>Bacillota</taxon>
        <taxon>Bacilli</taxon>
        <taxon>Bacillales</taxon>
        <taxon>Bacillaceae</taxon>
        <taxon>Psychrobacillus</taxon>
    </lineage>
</organism>
<dbReference type="AlphaFoldDB" id="A0A5J6SS89"/>
<sequence length="279" mass="31684">MSQLTKNLHDFIIENKSNITDEWLSKQFLEDPKYISSNSEIYLRKENGALIEAIASIYVQDPEEYQNYIDNRAADVAKKRAAEAFPLYESIRSFRSVRKTLWKFVQIFMDQNNGTVTTQDVSAWSDSMNTAFDYIIESFAKHHHDHTQQILTSQQALITELSSPVIPIKEGIGVLPLVGNIDFQRAKLILESTLEQCSEKKLTKIFIDLSAVPILDTMVAQQLYQLLAALKLIGVEPIFSGIRPELAQISLSLGISFSDTKTYFSLSRALEVHTNLYVK</sequence>
<feature type="domain" description="STAS" evidence="2">
    <location>
        <begin position="162"/>
        <end position="273"/>
    </location>
</feature>
<dbReference type="EMBL" id="CP031223">
    <property type="protein sequence ID" value="QFG00919.1"/>
    <property type="molecule type" value="Genomic_DNA"/>
</dbReference>
<accession>A0A5J6SS89</accession>
<protein>
    <submittedName>
        <fullName evidence="3">STAS domain-containing protein</fullName>
    </submittedName>
</protein>
<dbReference type="Gene3D" id="1.10.490.70">
    <property type="entry name" value="Histidine kinase N-terminal domain"/>
    <property type="match status" value="1"/>
</dbReference>
<dbReference type="PROSITE" id="PS50801">
    <property type="entry name" value="STAS"/>
    <property type="match status" value="1"/>
</dbReference>
<dbReference type="InterPro" id="IPR036513">
    <property type="entry name" value="STAS_dom_sf"/>
</dbReference>
<dbReference type="OrthoDB" id="9800154at2"/>
<dbReference type="Proteomes" id="UP000325517">
    <property type="component" value="Chromosome"/>
</dbReference>
<evidence type="ECO:0000313" key="4">
    <source>
        <dbReference type="Proteomes" id="UP000325517"/>
    </source>
</evidence>
<evidence type="ECO:0000259" key="2">
    <source>
        <dbReference type="PROSITE" id="PS50801"/>
    </source>
</evidence>
<proteinExistence type="predicted"/>
<dbReference type="InterPro" id="IPR051932">
    <property type="entry name" value="Bact_StressResp_Reg"/>
</dbReference>
<dbReference type="PANTHER" id="PTHR33745:SF3">
    <property type="entry name" value="RSBT CO-ANTAGONIST PROTEIN RSBRC"/>
    <property type="match status" value="1"/>
</dbReference>
<dbReference type="PANTHER" id="PTHR33745">
    <property type="entry name" value="RSBT ANTAGONIST PROTEIN RSBS-RELATED"/>
    <property type="match status" value="1"/>
</dbReference>
<gene>
    <name evidence="3" type="ORF">PB01_20150</name>
</gene>
<evidence type="ECO:0000256" key="1">
    <source>
        <dbReference type="ARBA" id="ARBA00022553"/>
    </source>
</evidence>
<reference evidence="3 4" key="1">
    <citation type="submission" date="2018-07" db="EMBL/GenBank/DDBJ databases">
        <title>Complete genome sequence of Psychrobacillus sp. PB01, isolated from iceberg, and comparative genome analysis of Psychrobacillus strains.</title>
        <authorList>
            <person name="Lee P.C."/>
        </authorList>
    </citation>
    <scope>NUCLEOTIDE SEQUENCE [LARGE SCALE GENOMIC DNA]</scope>
    <source>
        <strain evidence="3 4">PB01</strain>
    </source>
</reference>
<dbReference type="Gene3D" id="3.30.750.24">
    <property type="entry name" value="STAS domain"/>
    <property type="match status" value="1"/>
</dbReference>
<dbReference type="RefSeq" id="WP_151701786.1">
    <property type="nucleotide sequence ID" value="NZ_CP031223.1"/>
</dbReference>
<dbReference type="Pfam" id="PF01740">
    <property type="entry name" value="STAS"/>
    <property type="match status" value="1"/>
</dbReference>
<dbReference type="KEGG" id="psyo:PB01_20150"/>
<dbReference type="SUPFAM" id="SSF52091">
    <property type="entry name" value="SpoIIaa-like"/>
    <property type="match status" value="1"/>
</dbReference>
<evidence type="ECO:0000313" key="3">
    <source>
        <dbReference type="EMBL" id="QFG00919.1"/>
    </source>
</evidence>
<keyword evidence="4" id="KW-1185">Reference proteome</keyword>
<dbReference type="InterPro" id="IPR002645">
    <property type="entry name" value="STAS_dom"/>
</dbReference>
<keyword evidence="1" id="KW-0597">Phosphoprotein</keyword>
<dbReference type="CDD" id="cd07041">
    <property type="entry name" value="STAS_RsbR_RsbS_like"/>
    <property type="match status" value="1"/>
</dbReference>
<name>A0A5J6SS89_9BACI</name>